<keyword evidence="1" id="KW-0472">Membrane</keyword>
<evidence type="ECO:0000256" key="1">
    <source>
        <dbReference type="SAM" id="Phobius"/>
    </source>
</evidence>
<comment type="caution">
    <text evidence="3">The sequence shown here is derived from an EMBL/GenBank/DDBJ whole genome shotgun (WGS) entry which is preliminary data.</text>
</comment>
<reference evidence="3 4" key="1">
    <citation type="submission" date="2018-08" db="EMBL/GenBank/DDBJ databases">
        <title>Sequencing the genomes of 1000 actinobacteria strains.</title>
        <authorList>
            <person name="Klenk H.-P."/>
        </authorList>
    </citation>
    <scope>NUCLEOTIDE SEQUENCE [LARGE SCALE GENOMIC DNA]</scope>
    <source>
        <strain evidence="3 4">DSM 44099</strain>
    </source>
</reference>
<dbReference type="OrthoDB" id="3543083at2"/>
<dbReference type="EMBL" id="QUMQ01000001">
    <property type="protein sequence ID" value="REF94551.1"/>
    <property type="molecule type" value="Genomic_DNA"/>
</dbReference>
<organism evidence="3 4">
    <name type="scientific">Asanoa ferruginea</name>
    <dbReference type="NCBI Taxonomy" id="53367"/>
    <lineage>
        <taxon>Bacteria</taxon>
        <taxon>Bacillati</taxon>
        <taxon>Actinomycetota</taxon>
        <taxon>Actinomycetes</taxon>
        <taxon>Micromonosporales</taxon>
        <taxon>Micromonosporaceae</taxon>
        <taxon>Asanoa</taxon>
    </lineage>
</organism>
<keyword evidence="2" id="KW-0732">Signal</keyword>
<protein>
    <recommendedName>
        <fullName evidence="5">LPXTG-motif cell wall-anchored protein</fullName>
    </recommendedName>
</protein>
<evidence type="ECO:0000313" key="3">
    <source>
        <dbReference type="EMBL" id="REF94551.1"/>
    </source>
</evidence>
<dbReference type="InterPro" id="IPR006311">
    <property type="entry name" value="TAT_signal"/>
</dbReference>
<sequence>MSDTLRRTLAAAAAALLATVVGAIAAPGPAHAGGWAATVLEPMPAQLTVNQTYTVGMWVLQHGFHPYEGTLDQVGLRLVDKGGKESRFAAVKLTDPAHYAVSVVLPNEGPFTVIGDQGWFAPYRVGTISAKGGLRQLPTVTPLTAEHLAQYWPGAVKPPVLPVDETRDPFVTTDSGALPAAPVAAAVEPVAVEPVASSTPSGPGPSPRLAVLAAVAALVVAGTVLIGRRRRRAA</sequence>
<name>A0A3D9ZB49_9ACTN</name>
<keyword evidence="1" id="KW-1133">Transmembrane helix</keyword>
<feature type="chain" id="PRO_5039005554" description="LPXTG-motif cell wall-anchored protein" evidence="2">
    <location>
        <begin position="26"/>
        <end position="234"/>
    </location>
</feature>
<gene>
    <name evidence="3" type="ORF">DFJ67_0489</name>
</gene>
<feature type="transmembrane region" description="Helical" evidence="1">
    <location>
        <begin position="209"/>
        <end position="227"/>
    </location>
</feature>
<keyword evidence="1" id="KW-0812">Transmembrane</keyword>
<evidence type="ECO:0000256" key="2">
    <source>
        <dbReference type="SAM" id="SignalP"/>
    </source>
</evidence>
<evidence type="ECO:0008006" key="5">
    <source>
        <dbReference type="Google" id="ProtNLM"/>
    </source>
</evidence>
<dbReference type="AlphaFoldDB" id="A0A3D9ZB49"/>
<dbReference type="Proteomes" id="UP000256913">
    <property type="component" value="Unassembled WGS sequence"/>
</dbReference>
<keyword evidence="4" id="KW-1185">Reference proteome</keyword>
<proteinExistence type="predicted"/>
<feature type="signal peptide" evidence="2">
    <location>
        <begin position="1"/>
        <end position="25"/>
    </location>
</feature>
<evidence type="ECO:0000313" key="4">
    <source>
        <dbReference type="Proteomes" id="UP000256913"/>
    </source>
</evidence>
<accession>A0A3D9ZB49</accession>
<dbReference type="RefSeq" id="WP_116066346.1">
    <property type="nucleotide sequence ID" value="NZ_BONB01000053.1"/>
</dbReference>
<dbReference type="PROSITE" id="PS51318">
    <property type="entry name" value="TAT"/>
    <property type="match status" value="1"/>
</dbReference>